<sequence>MIEISSELKQEMYHDAKNLWFSALFENIPASLPNITFEEQKALFFMLTKEALDADLIKFIPPNGIWYEGYDIWDVSSDEIVAYLRDNFPKDATDGLDSCVNNYFYDIAPAVLWRQDDGSYYGS</sequence>
<dbReference type="InterPro" id="IPR023138">
    <property type="entry name" value="NMB0513-like_sf"/>
</dbReference>
<gene>
    <name evidence="1" type="ORF">AO370_0003</name>
    <name evidence="2" type="ORF">EJK54_1037</name>
</gene>
<dbReference type="EMBL" id="LXHQ01000003">
    <property type="protein sequence ID" value="OAV28760.1"/>
    <property type="molecule type" value="Genomic_DNA"/>
</dbReference>
<dbReference type="EMBL" id="RYER01000006">
    <property type="protein sequence ID" value="RUO17317.1"/>
    <property type="molecule type" value="Genomic_DNA"/>
</dbReference>
<evidence type="ECO:0000313" key="1">
    <source>
        <dbReference type="EMBL" id="OAV28760.1"/>
    </source>
</evidence>
<evidence type="ECO:0008006" key="5">
    <source>
        <dbReference type="Google" id="ProtNLM"/>
    </source>
</evidence>
<organism evidence="1 3">
    <name type="scientific">Moraxella catarrhalis</name>
    <name type="common">Branhamella catarrhalis</name>
    <dbReference type="NCBI Taxonomy" id="480"/>
    <lineage>
        <taxon>Bacteria</taxon>
        <taxon>Pseudomonadati</taxon>
        <taxon>Pseudomonadota</taxon>
        <taxon>Gammaproteobacteria</taxon>
        <taxon>Moraxellales</taxon>
        <taxon>Moraxellaceae</taxon>
        <taxon>Moraxella</taxon>
    </lineage>
</organism>
<protein>
    <recommendedName>
        <fullName evidence="5">DUF596 domain-containing protein</fullName>
    </recommendedName>
</protein>
<evidence type="ECO:0000313" key="4">
    <source>
        <dbReference type="Proteomes" id="UP000268436"/>
    </source>
</evidence>
<keyword evidence="4" id="KW-1185">Reference proteome</keyword>
<dbReference type="Proteomes" id="UP000268436">
    <property type="component" value="Unassembled WGS sequence"/>
</dbReference>
<reference evidence="1 3" key="1">
    <citation type="journal article" date="2016" name="Genome Biol. Evol.">
        <title>Comparative Genomic Analyses of the Moraxella catarrhalis Serosensitive and Seroresistant Lineages Demonstrate Their Independent Evolution.</title>
        <authorList>
            <person name="Earl J.P."/>
            <person name="de Vries S.P."/>
            <person name="Ahmed A."/>
            <person name="Powell E."/>
            <person name="Schultz M.P."/>
            <person name="Hermans P.W."/>
            <person name="Hill D.J."/>
            <person name="Zhou Z."/>
            <person name="Constantinidou C.I."/>
            <person name="Hu F.Z."/>
            <person name="Bootsma H.J."/>
            <person name="Ehrlich G.D."/>
        </authorList>
    </citation>
    <scope>NUCLEOTIDE SEQUENCE [LARGE SCALE GENOMIC DNA]</scope>
    <source>
        <strain evidence="1 3">F23</strain>
    </source>
</reference>
<dbReference type="Gene3D" id="1.10.3510.10">
    <property type="entry name" value="NMB0513-like"/>
    <property type="match status" value="1"/>
</dbReference>
<proteinExistence type="predicted"/>
<dbReference type="Proteomes" id="UP000078295">
    <property type="component" value="Unassembled WGS sequence"/>
</dbReference>
<comment type="caution">
    <text evidence="1">The sequence shown here is derived from an EMBL/GenBank/DDBJ whole genome shotgun (WGS) entry which is preliminary data.</text>
</comment>
<dbReference type="AlphaFoldDB" id="A0A198X7X9"/>
<evidence type="ECO:0000313" key="3">
    <source>
        <dbReference type="Proteomes" id="UP000078295"/>
    </source>
</evidence>
<dbReference type="SUPFAM" id="SSF160472">
    <property type="entry name" value="NMB0513-like"/>
    <property type="match status" value="1"/>
</dbReference>
<dbReference type="RefSeq" id="WP_003656646.1">
    <property type="nucleotide sequence ID" value="NZ_CP008804.1"/>
</dbReference>
<accession>A0A198X7X9</accession>
<dbReference type="OrthoDB" id="8944913at2"/>
<reference evidence="2 4" key="2">
    <citation type="submission" date="2018-12" db="EMBL/GenBank/DDBJ databases">
        <title>Persistence of Moraxella catarrhalis in Chronic Obstructive Pulmonary Disease and Regulation of the Hag/MID Adhesin.</title>
        <authorList>
            <person name="Murphy T."/>
            <person name="Zhao X."/>
            <person name="Vyas G."/>
            <person name="Aluvathingal J."/>
            <person name="Nadendla S."/>
            <person name="Tallon L."/>
            <person name="Tettelin H."/>
        </authorList>
    </citation>
    <scope>NUCLEOTIDE SEQUENCE [LARGE SCALE GENOMIC DNA]</scope>
    <source>
        <strain evidence="2 4">173P27B1</strain>
    </source>
</reference>
<name>A0A198X7X9_MORCA</name>
<dbReference type="KEGG" id="mcs:DR90_1159"/>
<evidence type="ECO:0000313" key="2">
    <source>
        <dbReference type="EMBL" id="RUO17317.1"/>
    </source>
</evidence>